<comment type="caution">
    <text evidence="1">The sequence shown here is derived from an EMBL/GenBank/DDBJ whole genome shotgun (WGS) entry which is preliminary data.</text>
</comment>
<reference evidence="1" key="1">
    <citation type="submission" date="2023-04" db="EMBL/GenBank/DDBJ databases">
        <title>Ambrosiozyma monospora NBRC 1965.</title>
        <authorList>
            <person name="Ichikawa N."/>
            <person name="Sato H."/>
            <person name="Tonouchi N."/>
        </authorList>
    </citation>
    <scope>NUCLEOTIDE SEQUENCE</scope>
    <source>
        <strain evidence="1">NBRC 1965</strain>
    </source>
</reference>
<dbReference type="InterPro" id="IPR012677">
    <property type="entry name" value="Nucleotide-bd_a/b_plait_sf"/>
</dbReference>
<protein>
    <submittedName>
        <fullName evidence="1">Unnamed protein product</fullName>
    </submittedName>
</protein>
<keyword evidence="2" id="KW-1185">Reference proteome</keyword>
<organism evidence="1 2">
    <name type="scientific">Ambrosiozyma monospora</name>
    <name type="common">Yeast</name>
    <name type="synonym">Endomycopsis monosporus</name>
    <dbReference type="NCBI Taxonomy" id="43982"/>
    <lineage>
        <taxon>Eukaryota</taxon>
        <taxon>Fungi</taxon>
        <taxon>Dikarya</taxon>
        <taxon>Ascomycota</taxon>
        <taxon>Saccharomycotina</taxon>
        <taxon>Pichiomycetes</taxon>
        <taxon>Pichiales</taxon>
        <taxon>Pichiaceae</taxon>
        <taxon>Ambrosiozyma</taxon>
    </lineage>
</organism>
<evidence type="ECO:0000313" key="2">
    <source>
        <dbReference type="Proteomes" id="UP001165063"/>
    </source>
</evidence>
<accession>A0A9W6T984</accession>
<evidence type="ECO:0000313" key="1">
    <source>
        <dbReference type="EMBL" id="GME77918.1"/>
    </source>
</evidence>
<gene>
    <name evidence="1" type="ORF">Amon01_000972500</name>
</gene>
<dbReference type="EMBL" id="BSXU01012755">
    <property type="protein sequence ID" value="GME77918.1"/>
    <property type="molecule type" value="Genomic_DNA"/>
</dbReference>
<dbReference type="Gene3D" id="3.30.70.330">
    <property type="match status" value="1"/>
</dbReference>
<dbReference type="InterPro" id="IPR035979">
    <property type="entry name" value="RBD_domain_sf"/>
</dbReference>
<dbReference type="OrthoDB" id="2017782at2759"/>
<name>A0A9W6T984_AMBMO</name>
<dbReference type="AlphaFoldDB" id="A0A9W6T984"/>
<dbReference type="SUPFAM" id="SSF54928">
    <property type="entry name" value="RNA-binding domain, RBD"/>
    <property type="match status" value="1"/>
</dbReference>
<dbReference type="GO" id="GO:0003676">
    <property type="term" value="F:nucleic acid binding"/>
    <property type="evidence" value="ECO:0007669"/>
    <property type="project" value="InterPro"/>
</dbReference>
<sequence>MRTALESPEMEILPIESSELSDEVQSAIENDGATRAIHISNVKNGLPKKVITSELEKFGILESLKYVPNKNVVFATFTSISSAIKCVEQLALSGSTSLGTSSVCYGNESSLSTGTQDNSLSINGSRANIGDSRNTSAIDYLDEYKEPNRRFIDICSTPSTSLSPPAEVASTYSLNRESSYFSSAGSVRQMEYASPYSGIMEHMPLAAASMHSLRSLSLSSLPGSNVGNRTVYLGNIHPDTTAEEVCNAVRGGCCSFLC</sequence>
<proteinExistence type="predicted"/>
<dbReference type="Proteomes" id="UP001165063">
    <property type="component" value="Unassembled WGS sequence"/>
</dbReference>